<dbReference type="AlphaFoldDB" id="A0A4Q0Y4U1"/>
<dbReference type="OrthoDB" id="9785326at2"/>
<organism evidence="3 4">
    <name type="scientific">Halarcobacter anaerophilus</name>
    <dbReference type="NCBI Taxonomy" id="877500"/>
    <lineage>
        <taxon>Bacteria</taxon>
        <taxon>Pseudomonadati</taxon>
        <taxon>Campylobacterota</taxon>
        <taxon>Epsilonproteobacteria</taxon>
        <taxon>Campylobacterales</taxon>
        <taxon>Arcobacteraceae</taxon>
        <taxon>Halarcobacter</taxon>
    </lineage>
</organism>
<dbReference type="PANTHER" id="PTHR30035">
    <property type="entry name" value="LIPOPROTEIN VACJ-RELATED"/>
    <property type="match status" value="1"/>
</dbReference>
<dbReference type="InterPro" id="IPR007428">
    <property type="entry name" value="MlaA"/>
</dbReference>
<comment type="caution">
    <text evidence="3">The sequence shown here is derived from an EMBL/GenBank/DDBJ whole genome shotgun (WGS) entry which is preliminary data.</text>
</comment>
<reference evidence="3 4" key="1">
    <citation type="submission" date="2017-10" db="EMBL/GenBank/DDBJ databases">
        <title>Genomics of the genus Arcobacter.</title>
        <authorList>
            <person name="Perez-Cataluna A."/>
            <person name="Figueras M.J."/>
        </authorList>
    </citation>
    <scope>NUCLEOTIDE SEQUENCE [LARGE SCALE GENOMIC DNA]</scope>
    <source>
        <strain evidence="3 4">DSM 24636</strain>
    </source>
</reference>
<dbReference type="STRING" id="877500.GCA_000935065_00517"/>
<dbReference type="GO" id="GO:0120010">
    <property type="term" value="P:intermembrane phospholipid transfer"/>
    <property type="evidence" value="ECO:0007669"/>
    <property type="project" value="TreeGrafter"/>
</dbReference>
<sequence>MKNSLIVIFITLVIIGFNGCTVTSHYKVNSNLEYEYIPKVERKTYEVFGKEQFIKEIKEEKDFQSFDDEFEAQEQISDPFEGYNRVMTSFNDYFYMNILNPVAEGYAKIIPEDGRVAISNFFSNITFPIRFINNLLQFKFYNALEESERFLINSTFGLLGFMDPATEKLNIEKHDEDFGQTLGYYGFSGGYHIVLPFYGPSNIRDIMGLVADLYVSPINDTGYNDLQYKIPDNPEKSLGITTFEIINRTSLNLGKYENLKKDAIDLYPFFRDIYTQNREKMIKE</sequence>
<dbReference type="Pfam" id="PF04333">
    <property type="entry name" value="MlaA"/>
    <property type="match status" value="1"/>
</dbReference>
<dbReference type="EMBL" id="PDKO01000004">
    <property type="protein sequence ID" value="RXJ63311.1"/>
    <property type="molecule type" value="Genomic_DNA"/>
</dbReference>
<evidence type="ECO:0000256" key="1">
    <source>
        <dbReference type="ARBA" id="ARBA00010634"/>
    </source>
</evidence>
<gene>
    <name evidence="3" type="ORF">CRV06_06440</name>
</gene>
<comment type="similarity">
    <text evidence="1">Belongs to the MlaA family.</text>
</comment>
<accession>A0A4Q0Y4U1</accession>
<dbReference type="PANTHER" id="PTHR30035:SF3">
    <property type="entry name" value="INTERMEMBRANE PHOSPHOLIPID TRANSPORT SYSTEM LIPOPROTEIN MLAA"/>
    <property type="match status" value="1"/>
</dbReference>
<evidence type="ECO:0000313" key="4">
    <source>
        <dbReference type="Proteomes" id="UP000290191"/>
    </source>
</evidence>
<proteinExistence type="inferred from homology"/>
<protein>
    <submittedName>
        <fullName evidence="3">ABC transporter</fullName>
    </submittedName>
</protein>
<keyword evidence="4" id="KW-1185">Reference proteome</keyword>
<dbReference type="PRINTS" id="PR01805">
    <property type="entry name" value="VACJLIPOPROT"/>
</dbReference>
<dbReference type="RefSeq" id="WP_129081831.1">
    <property type="nucleotide sequence ID" value="NZ_CP041070.1"/>
</dbReference>
<evidence type="ECO:0000256" key="2">
    <source>
        <dbReference type="ARBA" id="ARBA00022729"/>
    </source>
</evidence>
<name>A0A4Q0Y4U1_9BACT</name>
<dbReference type="GO" id="GO:0016020">
    <property type="term" value="C:membrane"/>
    <property type="evidence" value="ECO:0007669"/>
    <property type="project" value="InterPro"/>
</dbReference>
<dbReference type="Proteomes" id="UP000290191">
    <property type="component" value="Unassembled WGS sequence"/>
</dbReference>
<keyword evidence="2" id="KW-0732">Signal</keyword>
<evidence type="ECO:0000313" key="3">
    <source>
        <dbReference type="EMBL" id="RXJ63311.1"/>
    </source>
</evidence>